<evidence type="ECO:0000313" key="6">
    <source>
        <dbReference type="EMBL" id="CAJ0581536.1"/>
    </source>
</evidence>
<sequence length="175" mass="20279">MASQRKAQQRRPRPQRATSNVFAMFSQNQIQEYKEAFNLIDQDNDGFIDQDDLREMYKSLGKDVDEKLLAEMVSQAPGPINFTLFLTMFGERLAGTDSEEVIRRAFECFDTDKVGVINEDRLRELLTTMGDRYTHEQVDDLFREAPIKEGLFNYIEFVRMLKNGSNEADDNESSL</sequence>
<dbReference type="Proteomes" id="UP001177023">
    <property type="component" value="Unassembled WGS sequence"/>
</dbReference>
<dbReference type="InterPro" id="IPR002048">
    <property type="entry name" value="EF_hand_dom"/>
</dbReference>
<evidence type="ECO:0000313" key="7">
    <source>
        <dbReference type="Proteomes" id="UP001177023"/>
    </source>
</evidence>
<name>A0AA36GAH4_9BILA</name>
<keyword evidence="2" id="KW-0677">Repeat</keyword>
<keyword evidence="7" id="KW-1185">Reference proteome</keyword>
<dbReference type="GO" id="GO:0005509">
    <property type="term" value="F:calcium ion binding"/>
    <property type="evidence" value="ECO:0007669"/>
    <property type="project" value="InterPro"/>
</dbReference>
<feature type="domain" description="EF-hand" evidence="5">
    <location>
        <begin position="28"/>
        <end position="63"/>
    </location>
</feature>
<comment type="caution">
    <text evidence="6">The sequence shown here is derived from an EMBL/GenBank/DDBJ whole genome shotgun (WGS) entry which is preliminary data.</text>
</comment>
<evidence type="ECO:0000256" key="1">
    <source>
        <dbReference type="ARBA" id="ARBA00022723"/>
    </source>
</evidence>
<dbReference type="InterPro" id="IPR011992">
    <property type="entry name" value="EF-hand-dom_pair"/>
</dbReference>
<proteinExistence type="predicted"/>
<dbReference type="InterPro" id="IPR050403">
    <property type="entry name" value="Myosin_RLC"/>
</dbReference>
<keyword evidence="1" id="KW-0479">Metal-binding</keyword>
<dbReference type="EMBL" id="CATQJA010002663">
    <property type="protein sequence ID" value="CAJ0581536.1"/>
    <property type="molecule type" value="Genomic_DNA"/>
</dbReference>
<dbReference type="PROSITE" id="PS00018">
    <property type="entry name" value="EF_HAND_1"/>
    <property type="match status" value="1"/>
</dbReference>
<dbReference type="SMART" id="SM00054">
    <property type="entry name" value="EFh"/>
    <property type="match status" value="2"/>
</dbReference>
<dbReference type="PANTHER" id="PTHR23049">
    <property type="entry name" value="MYOSIN REGULATORY LIGHT CHAIN 2"/>
    <property type="match status" value="1"/>
</dbReference>
<evidence type="ECO:0000256" key="4">
    <source>
        <dbReference type="ARBA" id="ARBA00062955"/>
    </source>
</evidence>
<evidence type="ECO:0000259" key="5">
    <source>
        <dbReference type="PROSITE" id="PS50222"/>
    </source>
</evidence>
<reference evidence="6" key="1">
    <citation type="submission" date="2023-06" db="EMBL/GenBank/DDBJ databases">
        <authorList>
            <person name="Delattre M."/>
        </authorList>
    </citation>
    <scope>NUCLEOTIDE SEQUENCE</scope>
    <source>
        <strain evidence="6">AF72</strain>
    </source>
</reference>
<feature type="non-terminal residue" evidence="6">
    <location>
        <position position="175"/>
    </location>
</feature>
<dbReference type="FunFam" id="1.10.238.10:FF:000007">
    <property type="entry name" value="Putative myosin regulatory light chain sqh"/>
    <property type="match status" value="1"/>
</dbReference>
<dbReference type="CDD" id="cd00051">
    <property type="entry name" value="EFh"/>
    <property type="match status" value="1"/>
</dbReference>
<dbReference type="Pfam" id="PF13499">
    <property type="entry name" value="EF-hand_7"/>
    <property type="match status" value="1"/>
</dbReference>
<comment type="subunit">
    <text evidence="4">Myosin is a hexamer of 2 heavy chains and 4 light chains (two regulatory light chains and two essential light chains).</text>
</comment>
<dbReference type="SUPFAM" id="SSF47473">
    <property type="entry name" value="EF-hand"/>
    <property type="match status" value="1"/>
</dbReference>
<feature type="domain" description="EF-hand" evidence="5">
    <location>
        <begin position="97"/>
        <end position="132"/>
    </location>
</feature>
<dbReference type="Gene3D" id="1.10.238.10">
    <property type="entry name" value="EF-hand"/>
    <property type="match status" value="2"/>
</dbReference>
<accession>A0AA36GAH4</accession>
<dbReference type="GO" id="GO:0002119">
    <property type="term" value="P:nematode larval development"/>
    <property type="evidence" value="ECO:0007669"/>
    <property type="project" value="UniProtKB-ARBA"/>
</dbReference>
<organism evidence="6 7">
    <name type="scientific">Mesorhabditis spiculigera</name>
    <dbReference type="NCBI Taxonomy" id="96644"/>
    <lineage>
        <taxon>Eukaryota</taxon>
        <taxon>Metazoa</taxon>
        <taxon>Ecdysozoa</taxon>
        <taxon>Nematoda</taxon>
        <taxon>Chromadorea</taxon>
        <taxon>Rhabditida</taxon>
        <taxon>Rhabditina</taxon>
        <taxon>Rhabditomorpha</taxon>
        <taxon>Rhabditoidea</taxon>
        <taxon>Rhabditidae</taxon>
        <taxon>Mesorhabditinae</taxon>
        <taxon>Mesorhabditis</taxon>
    </lineage>
</organism>
<evidence type="ECO:0000256" key="2">
    <source>
        <dbReference type="ARBA" id="ARBA00022737"/>
    </source>
</evidence>
<dbReference type="PROSITE" id="PS50222">
    <property type="entry name" value="EF_HAND_2"/>
    <property type="match status" value="2"/>
</dbReference>
<gene>
    <name evidence="6" type="ORF">MSPICULIGERA_LOCUS19693</name>
</gene>
<dbReference type="AlphaFoldDB" id="A0AA36GAH4"/>
<dbReference type="InterPro" id="IPR018247">
    <property type="entry name" value="EF_Hand_1_Ca_BS"/>
</dbReference>
<keyword evidence="3" id="KW-0106">Calcium</keyword>
<evidence type="ECO:0000256" key="3">
    <source>
        <dbReference type="ARBA" id="ARBA00022837"/>
    </source>
</evidence>
<protein>
    <recommendedName>
        <fullName evidence="5">EF-hand domain-containing protein</fullName>
    </recommendedName>
</protein>
<dbReference type="Pfam" id="PF13405">
    <property type="entry name" value="EF-hand_6"/>
    <property type="match status" value="1"/>
</dbReference>